<dbReference type="InterPro" id="IPR003615">
    <property type="entry name" value="HNH_nuc"/>
</dbReference>
<feature type="domain" description="HNH nuclease" evidence="1">
    <location>
        <begin position="39"/>
        <end position="102"/>
    </location>
</feature>
<keyword evidence="3" id="KW-1185">Reference proteome</keyword>
<evidence type="ECO:0000313" key="2">
    <source>
        <dbReference type="EMBL" id="KAJ8098943.1"/>
    </source>
</evidence>
<proteinExistence type="predicted"/>
<sequence length="172" mass="19561">MIFRRIIIKYIATAKLDIVTISVTVELFRSQVRARDRKCVITGRHNVEADRGIWRGFEVAHIFPVASEQLFIYDNGINSRQNGLLMQSTVHQMFDGLDFSINPDDNYKITCFGRDDWLDGRILQIRGNVGAGEPNFEMDFPPGTDMMGEIFSGPEAMKRIVAELFSRLNGLS</sequence>
<protein>
    <recommendedName>
        <fullName evidence="1">HNH nuclease domain-containing protein</fullName>
    </recommendedName>
</protein>
<accession>A0AAD7QPH9</accession>
<gene>
    <name evidence="2" type="ORF">POJ06DRAFT_296662</name>
</gene>
<comment type="caution">
    <text evidence="2">The sequence shown here is derived from an EMBL/GenBank/DDBJ whole genome shotgun (WGS) entry which is preliminary data.</text>
</comment>
<dbReference type="RefSeq" id="XP_056042393.1">
    <property type="nucleotide sequence ID" value="XM_056190558.1"/>
</dbReference>
<dbReference type="Proteomes" id="UP001217417">
    <property type="component" value="Unassembled WGS sequence"/>
</dbReference>
<dbReference type="Pfam" id="PF13391">
    <property type="entry name" value="HNH_2"/>
    <property type="match status" value="1"/>
</dbReference>
<name>A0AAD7QPH9_9ASCO</name>
<reference evidence="2" key="1">
    <citation type="submission" date="2023-03" db="EMBL/GenBank/DDBJ databases">
        <title>Near-Complete genome sequence of Lipomyces tetrasporous NRRL Y-64009, an oleaginous yeast capable of growing on lignocellulosic hydrolysates.</title>
        <authorList>
            <consortium name="Lawrence Berkeley National Laboratory"/>
            <person name="Jagtap S.S."/>
            <person name="Liu J.-J."/>
            <person name="Walukiewicz H.E."/>
            <person name="Pangilinan J."/>
            <person name="Lipzen A."/>
            <person name="Ahrendt S."/>
            <person name="Koriabine M."/>
            <person name="Cobaugh K."/>
            <person name="Salamov A."/>
            <person name="Yoshinaga Y."/>
            <person name="Ng V."/>
            <person name="Daum C."/>
            <person name="Grigoriev I.V."/>
            <person name="Slininger P.J."/>
            <person name="Dien B.S."/>
            <person name="Jin Y.-S."/>
            <person name="Rao C.V."/>
        </authorList>
    </citation>
    <scope>NUCLEOTIDE SEQUENCE</scope>
    <source>
        <strain evidence="2">NRRL Y-64009</strain>
    </source>
</reference>
<dbReference type="AlphaFoldDB" id="A0AAD7QPH9"/>
<organism evidence="2 3">
    <name type="scientific">Lipomyces tetrasporus</name>
    <dbReference type="NCBI Taxonomy" id="54092"/>
    <lineage>
        <taxon>Eukaryota</taxon>
        <taxon>Fungi</taxon>
        <taxon>Dikarya</taxon>
        <taxon>Ascomycota</taxon>
        <taxon>Saccharomycotina</taxon>
        <taxon>Lipomycetes</taxon>
        <taxon>Lipomycetales</taxon>
        <taxon>Lipomycetaceae</taxon>
        <taxon>Lipomyces</taxon>
    </lineage>
</organism>
<evidence type="ECO:0000259" key="1">
    <source>
        <dbReference type="Pfam" id="PF13391"/>
    </source>
</evidence>
<dbReference type="GeneID" id="80885724"/>
<evidence type="ECO:0000313" key="3">
    <source>
        <dbReference type="Proteomes" id="UP001217417"/>
    </source>
</evidence>
<dbReference type="EMBL" id="JARPMG010000008">
    <property type="protein sequence ID" value="KAJ8098943.1"/>
    <property type="molecule type" value="Genomic_DNA"/>
</dbReference>